<gene>
    <name evidence="1" type="ORF">DM02DRAFT_260066</name>
</gene>
<proteinExistence type="predicted"/>
<dbReference type="EMBL" id="KZ805637">
    <property type="protein sequence ID" value="PVH92874.1"/>
    <property type="molecule type" value="Genomic_DNA"/>
</dbReference>
<dbReference type="STRING" id="97972.A0A2V1D6L4"/>
<organism evidence="1 2">
    <name type="scientific">Periconia macrospinosa</name>
    <dbReference type="NCBI Taxonomy" id="97972"/>
    <lineage>
        <taxon>Eukaryota</taxon>
        <taxon>Fungi</taxon>
        <taxon>Dikarya</taxon>
        <taxon>Ascomycota</taxon>
        <taxon>Pezizomycotina</taxon>
        <taxon>Dothideomycetes</taxon>
        <taxon>Pleosporomycetidae</taxon>
        <taxon>Pleosporales</taxon>
        <taxon>Massarineae</taxon>
        <taxon>Periconiaceae</taxon>
        <taxon>Periconia</taxon>
    </lineage>
</organism>
<protein>
    <submittedName>
        <fullName evidence="1">Uncharacterized protein</fullName>
    </submittedName>
</protein>
<accession>A0A2V1D6L4</accession>
<sequence>MHLPSRPVSLVAFDDLLSWPCLTSPPYPPPLLFLPVYYGLHCTFRDPGTGARCTAIKQRHKEIAKHCATDHQWVNPVARGNRPTDANIRERPWEAHVPCQRLRRTGVRGELFRVTVEEREPHPIAKTPSSAAKSRTWAELETELDTLHAAGSTRQMLATPNTSGRYPTHMSAWLEKTGWPAYLEGQNLSAVARLLEPPTAAEPGLRALLQTFDELIDQARQSILGEEVTSSPFTE</sequence>
<dbReference type="OrthoDB" id="5088879at2759"/>
<dbReference type="AlphaFoldDB" id="A0A2V1D6L4"/>
<evidence type="ECO:0000313" key="1">
    <source>
        <dbReference type="EMBL" id="PVH92874.1"/>
    </source>
</evidence>
<evidence type="ECO:0000313" key="2">
    <source>
        <dbReference type="Proteomes" id="UP000244855"/>
    </source>
</evidence>
<keyword evidence="2" id="KW-1185">Reference proteome</keyword>
<reference evidence="1 2" key="1">
    <citation type="journal article" date="2018" name="Sci. Rep.">
        <title>Comparative genomics provides insights into the lifestyle and reveals functional heterogeneity of dark septate endophytic fungi.</title>
        <authorList>
            <person name="Knapp D.G."/>
            <person name="Nemeth J.B."/>
            <person name="Barry K."/>
            <person name="Hainaut M."/>
            <person name="Henrissat B."/>
            <person name="Johnson J."/>
            <person name="Kuo A."/>
            <person name="Lim J.H.P."/>
            <person name="Lipzen A."/>
            <person name="Nolan M."/>
            <person name="Ohm R.A."/>
            <person name="Tamas L."/>
            <person name="Grigoriev I.V."/>
            <person name="Spatafora J.W."/>
            <person name="Nagy L.G."/>
            <person name="Kovacs G.M."/>
        </authorList>
    </citation>
    <scope>NUCLEOTIDE SEQUENCE [LARGE SCALE GENOMIC DNA]</scope>
    <source>
        <strain evidence="1 2">DSE2036</strain>
    </source>
</reference>
<dbReference type="Proteomes" id="UP000244855">
    <property type="component" value="Unassembled WGS sequence"/>
</dbReference>
<name>A0A2V1D6L4_9PLEO</name>